<comment type="caution">
    <text evidence="1">The sequence shown here is derived from an EMBL/GenBank/DDBJ whole genome shotgun (WGS) entry which is preliminary data.</text>
</comment>
<evidence type="ECO:0000313" key="1">
    <source>
        <dbReference type="EMBL" id="MCI93001.1"/>
    </source>
</evidence>
<protein>
    <submittedName>
        <fullName evidence="1">Uncharacterized protein</fullName>
    </submittedName>
</protein>
<evidence type="ECO:0000313" key="2">
    <source>
        <dbReference type="Proteomes" id="UP000265520"/>
    </source>
</evidence>
<sequence length="56" mass="6000">SRNMEVLEARNEGGSQIAGFDGKAIVRDSSIGEAKRVAIAPNPPNTCSKSVRDSRR</sequence>
<accession>A0A392W1A7</accession>
<dbReference type="AlphaFoldDB" id="A0A392W1A7"/>
<dbReference type="Proteomes" id="UP000265520">
    <property type="component" value="Unassembled WGS sequence"/>
</dbReference>
<dbReference type="EMBL" id="LXQA011317129">
    <property type="protein sequence ID" value="MCI93001.1"/>
    <property type="molecule type" value="Genomic_DNA"/>
</dbReference>
<name>A0A392W1A7_9FABA</name>
<proteinExistence type="predicted"/>
<organism evidence="1 2">
    <name type="scientific">Trifolium medium</name>
    <dbReference type="NCBI Taxonomy" id="97028"/>
    <lineage>
        <taxon>Eukaryota</taxon>
        <taxon>Viridiplantae</taxon>
        <taxon>Streptophyta</taxon>
        <taxon>Embryophyta</taxon>
        <taxon>Tracheophyta</taxon>
        <taxon>Spermatophyta</taxon>
        <taxon>Magnoliopsida</taxon>
        <taxon>eudicotyledons</taxon>
        <taxon>Gunneridae</taxon>
        <taxon>Pentapetalae</taxon>
        <taxon>rosids</taxon>
        <taxon>fabids</taxon>
        <taxon>Fabales</taxon>
        <taxon>Fabaceae</taxon>
        <taxon>Papilionoideae</taxon>
        <taxon>50 kb inversion clade</taxon>
        <taxon>NPAAA clade</taxon>
        <taxon>Hologalegina</taxon>
        <taxon>IRL clade</taxon>
        <taxon>Trifolieae</taxon>
        <taxon>Trifolium</taxon>
    </lineage>
</organism>
<feature type="non-terminal residue" evidence="1">
    <location>
        <position position="1"/>
    </location>
</feature>
<keyword evidence="2" id="KW-1185">Reference proteome</keyword>
<reference evidence="1 2" key="1">
    <citation type="journal article" date="2018" name="Front. Plant Sci.">
        <title>Red Clover (Trifolium pratense) and Zigzag Clover (T. medium) - A Picture of Genomic Similarities and Differences.</title>
        <authorList>
            <person name="Dluhosova J."/>
            <person name="Istvanek J."/>
            <person name="Nedelnik J."/>
            <person name="Repkova J."/>
        </authorList>
    </citation>
    <scope>NUCLEOTIDE SEQUENCE [LARGE SCALE GENOMIC DNA]</scope>
    <source>
        <strain evidence="2">cv. 10/8</strain>
        <tissue evidence="1">Leaf</tissue>
    </source>
</reference>